<proteinExistence type="predicted"/>
<dbReference type="Pfam" id="PF08585">
    <property type="entry name" value="RMI1_N_C"/>
    <property type="match status" value="1"/>
</dbReference>
<keyword evidence="4" id="KW-1185">Reference proteome</keyword>
<dbReference type="Proteomes" id="UP000322873">
    <property type="component" value="Unassembled WGS sequence"/>
</dbReference>
<dbReference type="Gene3D" id="2.40.50.770">
    <property type="entry name" value="RecQ-mediated genome instability protein Rmi1, C-terminal domain"/>
    <property type="match status" value="1"/>
</dbReference>
<comment type="caution">
    <text evidence="3">The sequence shown here is derived from an EMBL/GenBank/DDBJ whole genome shotgun (WGS) entry which is preliminary data.</text>
</comment>
<evidence type="ECO:0000313" key="4">
    <source>
        <dbReference type="Proteomes" id="UP000322873"/>
    </source>
</evidence>
<name>A0A5M9JAG2_MONFR</name>
<organism evidence="3 4">
    <name type="scientific">Monilinia fructicola</name>
    <name type="common">Brown rot fungus</name>
    <name type="synonym">Ciboria fructicola</name>
    <dbReference type="NCBI Taxonomy" id="38448"/>
    <lineage>
        <taxon>Eukaryota</taxon>
        <taxon>Fungi</taxon>
        <taxon>Dikarya</taxon>
        <taxon>Ascomycota</taxon>
        <taxon>Pezizomycotina</taxon>
        <taxon>Leotiomycetes</taxon>
        <taxon>Helotiales</taxon>
        <taxon>Sclerotiniaceae</taxon>
        <taxon>Monilinia</taxon>
    </lineage>
</organism>
<accession>A0A5M9JAG2</accession>
<dbReference type="AlphaFoldDB" id="A0A5M9JAG2"/>
<gene>
    <name evidence="3" type="ORF">EYC84_009134</name>
</gene>
<protein>
    <recommendedName>
        <fullName evidence="2">RecQ mediated genome instability protein 1 OB-fold domain-containing protein</fullName>
    </recommendedName>
</protein>
<sequence>MNTNPNAPSTPILPLLLTSLQTSHFPLPSPTFLHPILHPSTHRPLSLPVLVATAKHRLLNTSLTTPHLLSPSTRPLPPNLSNPLAKEILLPADTPVQVLDIDDISRSKSDVLSELERERQRERIKGREVIRLGAEDASAPREDGPPSTPAADARPEHPRAGDSLAASPGPFKLLLQDCSGETIYGYETGRVKKIGFPPKMHIGSLRNMISCHHNFHSISLSNHFH</sequence>
<feature type="region of interest" description="Disordered" evidence="1">
    <location>
        <begin position="127"/>
        <end position="166"/>
    </location>
</feature>
<reference evidence="3 4" key="1">
    <citation type="submission" date="2019-06" db="EMBL/GenBank/DDBJ databases">
        <title>Genome Sequence of the Brown Rot Fungal Pathogen Monilinia fructicola.</title>
        <authorList>
            <person name="De Miccolis Angelini R.M."/>
            <person name="Landi L."/>
            <person name="Abate D."/>
            <person name="Pollastro S."/>
            <person name="Romanazzi G."/>
            <person name="Faretra F."/>
        </authorList>
    </citation>
    <scope>NUCLEOTIDE SEQUENCE [LARGE SCALE GENOMIC DNA]</scope>
    <source>
        <strain evidence="3 4">Mfrc123</strain>
    </source>
</reference>
<dbReference type="EMBL" id="VICG01000012">
    <property type="protein sequence ID" value="KAA8566588.1"/>
    <property type="molecule type" value="Genomic_DNA"/>
</dbReference>
<evidence type="ECO:0000259" key="2">
    <source>
        <dbReference type="Pfam" id="PF08585"/>
    </source>
</evidence>
<dbReference type="InterPro" id="IPR042470">
    <property type="entry name" value="RMI1_N_C_sf"/>
</dbReference>
<dbReference type="VEuPathDB" id="FungiDB:MFRU_042g00740"/>
<evidence type="ECO:0000313" key="3">
    <source>
        <dbReference type="EMBL" id="KAA8566588.1"/>
    </source>
</evidence>
<feature type="domain" description="RecQ mediated genome instability protein 1 OB-fold" evidence="2">
    <location>
        <begin position="77"/>
        <end position="203"/>
    </location>
</feature>
<feature type="compositionally biased region" description="Basic and acidic residues" evidence="1">
    <location>
        <begin position="127"/>
        <end position="144"/>
    </location>
</feature>
<dbReference type="InterPro" id="IPR013894">
    <property type="entry name" value="RMI1_OB"/>
</dbReference>
<evidence type="ECO:0000256" key="1">
    <source>
        <dbReference type="SAM" id="MobiDB-lite"/>
    </source>
</evidence>